<dbReference type="AlphaFoldDB" id="A0A8D8C8B0"/>
<feature type="DNA-binding region" description="HMG box" evidence="14">
    <location>
        <begin position="345"/>
        <end position="413"/>
    </location>
</feature>
<evidence type="ECO:0000313" key="17">
    <source>
        <dbReference type="EMBL" id="CAG6488717.1"/>
    </source>
</evidence>
<dbReference type="GO" id="GO:0001228">
    <property type="term" value="F:DNA-binding transcription activator activity, RNA polymerase II-specific"/>
    <property type="evidence" value="ECO:0007669"/>
    <property type="project" value="TreeGrafter"/>
</dbReference>
<evidence type="ECO:0000256" key="11">
    <source>
        <dbReference type="ARBA" id="ARBA00023242"/>
    </source>
</evidence>
<dbReference type="GO" id="GO:0016607">
    <property type="term" value="C:nuclear speck"/>
    <property type="evidence" value="ECO:0007669"/>
    <property type="project" value="UniProtKB-SubCell"/>
</dbReference>
<feature type="compositionally biased region" description="Low complexity" evidence="15">
    <location>
        <begin position="575"/>
        <end position="594"/>
    </location>
</feature>
<evidence type="ECO:0000256" key="7">
    <source>
        <dbReference type="ARBA" id="ARBA00023015"/>
    </source>
</evidence>
<keyword evidence="5" id="KW-0112">Calmodulin-binding</keyword>
<evidence type="ECO:0000256" key="10">
    <source>
        <dbReference type="ARBA" id="ARBA00023163"/>
    </source>
</evidence>
<dbReference type="PANTHER" id="PTHR10270">
    <property type="entry name" value="SOX TRANSCRIPTION FACTOR"/>
    <property type="match status" value="1"/>
</dbReference>
<organism evidence="17">
    <name type="scientific">Culex pipiens</name>
    <name type="common">House mosquito</name>
    <dbReference type="NCBI Taxonomy" id="7175"/>
    <lineage>
        <taxon>Eukaryota</taxon>
        <taxon>Metazoa</taxon>
        <taxon>Ecdysozoa</taxon>
        <taxon>Arthropoda</taxon>
        <taxon>Hexapoda</taxon>
        <taxon>Insecta</taxon>
        <taxon>Pterygota</taxon>
        <taxon>Neoptera</taxon>
        <taxon>Endopterygota</taxon>
        <taxon>Diptera</taxon>
        <taxon>Nematocera</taxon>
        <taxon>Culicoidea</taxon>
        <taxon>Culicidae</taxon>
        <taxon>Culicinae</taxon>
        <taxon>Culicini</taxon>
        <taxon>Culex</taxon>
        <taxon>Culex</taxon>
    </lineage>
</organism>
<dbReference type="InterPro" id="IPR009071">
    <property type="entry name" value="HMG_box_dom"/>
</dbReference>
<evidence type="ECO:0000256" key="6">
    <source>
        <dbReference type="ARBA" id="ARBA00022928"/>
    </source>
</evidence>
<dbReference type="SMART" id="SM00398">
    <property type="entry name" value="HMG"/>
    <property type="match status" value="1"/>
</dbReference>
<evidence type="ECO:0000256" key="8">
    <source>
        <dbReference type="ARBA" id="ARBA00023125"/>
    </source>
</evidence>
<dbReference type="Gene3D" id="1.10.30.10">
    <property type="entry name" value="High mobility group box domain"/>
    <property type="match status" value="1"/>
</dbReference>
<feature type="region of interest" description="Disordered" evidence="15">
    <location>
        <begin position="211"/>
        <end position="231"/>
    </location>
</feature>
<feature type="compositionally biased region" description="Low complexity" evidence="15">
    <location>
        <begin position="322"/>
        <end position="334"/>
    </location>
</feature>
<feature type="compositionally biased region" description="Low complexity" evidence="15">
    <location>
        <begin position="287"/>
        <end position="308"/>
    </location>
</feature>
<keyword evidence="10" id="KW-0804">Transcription</keyword>
<feature type="compositionally biased region" description="Low complexity" evidence="15">
    <location>
        <begin position="248"/>
        <end position="270"/>
    </location>
</feature>
<evidence type="ECO:0000256" key="15">
    <source>
        <dbReference type="SAM" id="MobiDB-lite"/>
    </source>
</evidence>
<keyword evidence="9" id="KW-0010">Activator</keyword>
<feature type="region of interest" description="Disordered" evidence="15">
    <location>
        <begin position="639"/>
        <end position="666"/>
    </location>
</feature>
<protein>
    <recommendedName>
        <fullName evidence="3">Sex-determining region Y protein</fullName>
    </recommendedName>
    <alternativeName>
        <fullName evidence="12">Testis-determining factor</fullName>
    </alternativeName>
</protein>
<dbReference type="GO" id="GO:0007548">
    <property type="term" value="P:sex differentiation"/>
    <property type="evidence" value="ECO:0007669"/>
    <property type="project" value="UniProtKB-KW"/>
</dbReference>
<dbReference type="PROSITE" id="PS50118">
    <property type="entry name" value="HMG_BOX_2"/>
    <property type="match status" value="1"/>
</dbReference>
<evidence type="ECO:0000256" key="12">
    <source>
        <dbReference type="ARBA" id="ARBA00032498"/>
    </source>
</evidence>
<dbReference type="FunFam" id="1.10.30.10:FF:000002">
    <property type="entry name" value="transcription factor Sox-2"/>
    <property type="match status" value="1"/>
</dbReference>
<evidence type="ECO:0000256" key="1">
    <source>
        <dbReference type="ARBA" id="ARBA00004324"/>
    </source>
</evidence>
<feature type="compositionally biased region" description="Polar residues" evidence="15">
    <location>
        <begin position="539"/>
        <end position="559"/>
    </location>
</feature>
<dbReference type="GO" id="GO:0000978">
    <property type="term" value="F:RNA polymerase II cis-regulatory region sequence-specific DNA binding"/>
    <property type="evidence" value="ECO:0007669"/>
    <property type="project" value="TreeGrafter"/>
</dbReference>
<dbReference type="InterPro" id="IPR050140">
    <property type="entry name" value="SRY-related_HMG-box_TF-like"/>
</dbReference>
<dbReference type="EMBL" id="HBUE01110601">
    <property type="protein sequence ID" value="CAG6488721.1"/>
    <property type="molecule type" value="Transcribed_RNA"/>
</dbReference>
<reference evidence="17" key="1">
    <citation type="submission" date="2021-05" db="EMBL/GenBank/DDBJ databases">
        <authorList>
            <person name="Alioto T."/>
            <person name="Alioto T."/>
            <person name="Gomez Garrido J."/>
        </authorList>
    </citation>
    <scope>NUCLEOTIDE SEQUENCE</scope>
</reference>
<feature type="region of interest" description="Disordered" evidence="15">
    <location>
        <begin position="248"/>
        <end position="346"/>
    </location>
</feature>
<dbReference type="SUPFAM" id="SSF47095">
    <property type="entry name" value="HMG-box"/>
    <property type="match status" value="1"/>
</dbReference>
<keyword evidence="8 14" id="KW-0238">DNA-binding</keyword>
<sequence length="666" mass="72358">MSSAEDESSRDGLQQQIVVEEIDQTEELLLVAAGDNTSGLGHDSTDCSGEDGIVIEAGEGEGEHQQQEEEVTSVIIDDHWPSGQILVEGVDEYGGTIHFFADTLSVASNSGGSQSPPPSVSAATNTTTTTTTVTVMDLPDGEESDEEVKKAVDRYYNQLELPANSSGEDEDPAADPDNAFLNSYMIQYKMESMRQSTGDDMLTMESDMKGGILHATMPPHHGSSLHGHSTSPYGALGSLSMMNIAQSQLGGHQTQHLGHQQHLSHSNSGSAYGGQTLSNPHGSPLQPGSGLSPTTQSSQQQTPPSTGLGNHHITSSGQTHPHGGTVVNHNNNNTSKAAQQNADRVKRPMNAFMVWSRGQRRKMASDNPKMHNSEISKRLGAQWKDLSETEKRPFIDEAKRLRAVHMKEHPDYKYRPRRKTKTLTKTKEKYPLGVGSLLQSSSEGNTMRNTSSISAAQQAAAAAAANRDMYQMPPNGYMPNGYMMHDPSAAAYQSQQHYMSNYHRYDMGQMHNAASTGSLNSYMNATGYGMYGTVSGGQTSPYGLQQPGSPYSSIQQQPGSPYGLNQPGSQISCQSHSPSDSSVKSEPVSPSPTSTNNNLIMKREYGQPTGPDLSHLINMYHVPEMQSSEHQRNLMQHYQHSASPDLQTQQQQQQQVLRTMAPISHM</sequence>
<name>A0A8D8C8B0_CULPI</name>
<evidence type="ECO:0000256" key="5">
    <source>
        <dbReference type="ARBA" id="ARBA00022860"/>
    </source>
</evidence>
<comment type="subcellular location">
    <subcellularLocation>
        <location evidence="1">Nucleus speckle</location>
    </subcellularLocation>
</comment>
<comment type="similarity">
    <text evidence="2">Belongs to the SRY family.</text>
</comment>
<keyword evidence="11 14" id="KW-0539">Nucleus</keyword>
<feature type="region of interest" description="Disordered" evidence="15">
    <location>
        <begin position="108"/>
        <end position="128"/>
    </location>
</feature>
<evidence type="ECO:0000256" key="4">
    <source>
        <dbReference type="ARBA" id="ARBA00022782"/>
    </source>
</evidence>
<dbReference type="GO" id="GO:0030154">
    <property type="term" value="P:cell differentiation"/>
    <property type="evidence" value="ECO:0007669"/>
    <property type="project" value="UniProtKB-KW"/>
</dbReference>
<evidence type="ECO:0000256" key="9">
    <source>
        <dbReference type="ARBA" id="ARBA00023159"/>
    </source>
</evidence>
<keyword evidence="4" id="KW-0221">Differentiation</keyword>
<feature type="domain" description="HMG box" evidence="16">
    <location>
        <begin position="345"/>
        <end position="413"/>
    </location>
</feature>
<evidence type="ECO:0000256" key="3">
    <source>
        <dbReference type="ARBA" id="ARBA00019052"/>
    </source>
</evidence>
<keyword evidence="7" id="KW-0805">Transcription regulation</keyword>
<evidence type="ECO:0000256" key="2">
    <source>
        <dbReference type="ARBA" id="ARBA00005998"/>
    </source>
</evidence>
<accession>A0A8D8C8B0</accession>
<evidence type="ECO:0000259" key="16">
    <source>
        <dbReference type="PROSITE" id="PS50118"/>
    </source>
</evidence>
<dbReference type="InterPro" id="IPR036910">
    <property type="entry name" value="HMG_box_dom_sf"/>
</dbReference>
<proteinExistence type="inferred from homology"/>
<evidence type="ECO:0000256" key="14">
    <source>
        <dbReference type="PROSITE-ProRule" id="PRU00267"/>
    </source>
</evidence>
<feature type="compositionally biased region" description="Low complexity" evidence="15">
    <location>
        <begin position="218"/>
        <end position="231"/>
    </location>
</feature>
<dbReference type="CDD" id="cd01388">
    <property type="entry name" value="HMG-box_SoxB"/>
    <property type="match status" value="1"/>
</dbReference>
<comment type="function">
    <text evidence="13">Transcriptional regulator that controls a genetic switch in male development. It is necessary and sufficient for initiating male sex determination by directing the development of supporting cell precursors (pre-Sertoli cells) as Sertoli rather than granulosa cells. Involved in different aspects of gene regulation including promoter activation or repression. Binds to the DNA consensus sequence 5'-[AT]AACAA[AT]-3'. SRY HMG box recognizes DNA by partial intercalation in the minor groove and promotes DNA bending. Also involved in pre-mRNA splicing. In male adult brain involved in the maintenance of motor functions of dopaminergic neurons.</text>
</comment>
<feature type="region of interest" description="Disordered" evidence="15">
    <location>
        <begin position="539"/>
        <end position="615"/>
    </location>
</feature>
<evidence type="ECO:0000256" key="13">
    <source>
        <dbReference type="ARBA" id="ARBA00045821"/>
    </source>
</evidence>
<dbReference type="Pfam" id="PF12336">
    <property type="entry name" value="SOXp"/>
    <property type="match status" value="1"/>
</dbReference>
<dbReference type="GO" id="GO:0005516">
    <property type="term" value="F:calmodulin binding"/>
    <property type="evidence" value="ECO:0007669"/>
    <property type="project" value="UniProtKB-KW"/>
</dbReference>
<dbReference type="PANTHER" id="PTHR10270:SF161">
    <property type="entry name" value="SEX-DETERMINING REGION Y PROTEIN"/>
    <property type="match status" value="1"/>
</dbReference>
<dbReference type="InterPro" id="IPR022097">
    <property type="entry name" value="SOX_fam"/>
</dbReference>
<keyword evidence="6" id="KW-0726">Sexual differentiation</keyword>
<dbReference type="Pfam" id="PF00505">
    <property type="entry name" value="HMG_box"/>
    <property type="match status" value="1"/>
</dbReference>
<dbReference type="EMBL" id="HBUE01110598">
    <property type="protein sequence ID" value="CAG6488717.1"/>
    <property type="molecule type" value="Transcribed_RNA"/>
</dbReference>